<dbReference type="EMBL" id="JAGTAR010000014">
    <property type="protein sequence ID" value="MBR8535934.1"/>
    <property type="molecule type" value="Genomic_DNA"/>
</dbReference>
<dbReference type="PROSITE" id="PS51257">
    <property type="entry name" value="PROKAR_LIPOPROTEIN"/>
    <property type="match status" value="1"/>
</dbReference>
<dbReference type="Pfam" id="PF12680">
    <property type="entry name" value="SnoaL_2"/>
    <property type="match status" value="1"/>
</dbReference>
<proteinExistence type="predicted"/>
<dbReference type="SUPFAM" id="SSF54427">
    <property type="entry name" value="NTF2-like"/>
    <property type="match status" value="2"/>
</dbReference>
<sequence>MRKMIKAFTMLAGIVLMTQACSYIDKIGGKADLLDRLHEKRLEVGRALLEVTSGGVDDVLPYYSHDIEYHDPIVDIYGIEHMTGFLNQLIEDSSPDLRTIVVDETLIDDIYSATWIMDGSFNGIPYEAKGISIFKFKPNTFQVYYQRDYYSEGDIMATIDGMDDLMAVFRAQYRCVVDPTFDCPFPPVSAVNQLKSSKKLLKEQLSVGRQLVEMHAGNWTEVLPFLSDNYEYHDPIVDIVGPETMTQFLARLFAGSSNLYTIVEDETLVDDIYMATWTMTGSFNGAEFSAPGMSIVKFVDGTSDVYYSRDYYSEGDIMLGIPELAEAVMGFRYYYLCAVDPQYDCPTAP</sequence>
<gene>
    <name evidence="3" type="ORF">KDU71_10230</name>
</gene>
<protein>
    <submittedName>
        <fullName evidence="3">Nuclear transport factor 2 family protein</fullName>
    </submittedName>
</protein>
<reference evidence="3" key="1">
    <citation type="journal article" date="2018" name="Int. J. Syst. Evol. Microbiol.">
        <title>Carboxylicivirga sediminis sp. nov., isolated from coastal sediment.</title>
        <authorList>
            <person name="Wang F.Q."/>
            <person name="Ren L.H."/>
            <person name="Zou R.J."/>
            <person name="Sun Y.Z."/>
            <person name="Liu X.J."/>
            <person name="Jiang F."/>
            <person name="Liu L.J."/>
        </authorList>
    </citation>
    <scope>NUCLEOTIDE SEQUENCE</scope>
    <source>
        <strain evidence="3">JR1</strain>
    </source>
</reference>
<dbReference type="InterPro" id="IPR037401">
    <property type="entry name" value="SnoaL-like"/>
</dbReference>
<dbReference type="Proteomes" id="UP000679220">
    <property type="component" value="Unassembled WGS sequence"/>
</dbReference>
<accession>A0A941IXY6</accession>
<keyword evidence="4" id="KW-1185">Reference proteome</keyword>
<dbReference type="Gene3D" id="3.10.450.50">
    <property type="match status" value="2"/>
</dbReference>
<organism evidence="3 4">
    <name type="scientific">Carboxylicivirga sediminis</name>
    <dbReference type="NCBI Taxonomy" id="2006564"/>
    <lineage>
        <taxon>Bacteria</taxon>
        <taxon>Pseudomonadati</taxon>
        <taxon>Bacteroidota</taxon>
        <taxon>Bacteroidia</taxon>
        <taxon>Marinilabiliales</taxon>
        <taxon>Marinilabiliaceae</taxon>
        <taxon>Carboxylicivirga</taxon>
    </lineage>
</organism>
<name>A0A941IXY6_9BACT</name>
<dbReference type="RefSeq" id="WP_212190444.1">
    <property type="nucleotide sequence ID" value="NZ_JAGTAR010000014.1"/>
</dbReference>
<feature type="domain" description="SnoaL-like" evidence="2">
    <location>
        <begin position="214"/>
        <end position="301"/>
    </location>
</feature>
<reference evidence="3" key="2">
    <citation type="submission" date="2021-04" db="EMBL/GenBank/DDBJ databases">
        <authorList>
            <person name="Zhang T."/>
            <person name="Zhang Y."/>
            <person name="Lu D."/>
            <person name="Zuo D."/>
            <person name="Du Z."/>
        </authorList>
    </citation>
    <scope>NUCLEOTIDE SEQUENCE</scope>
    <source>
        <strain evidence="3">JR1</strain>
    </source>
</reference>
<dbReference type="InterPro" id="IPR032710">
    <property type="entry name" value="NTF2-like_dom_sf"/>
</dbReference>
<keyword evidence="1" id="KW-0732">Signal</keyword>
<evidence type="ECO:0000313" key="3">
    <source>
        <dbReference type="EMBL" id="MBR8535934.1"/>
    </source>
</evidence>
<feature type="signal peptide" evidence="1">
    <location>
        <begin position="1"/>
        <end position="22"/>
    </location>
</feature>
<evidence type="ECO:0000259" key="2">
    <source>
        <dbReference type="Pfam" id="PF12680"/>
    </source>
</evidence>
<dbReference type="AlphaFoldDB" id="A0A941IXY6"/>
<evidence type="ECO:0000313" key="4">
    <source>
        <dbReference type="Proteomes" id="UP000679220"/>
    </source>
</evidence>
<comment type="caution">
    <text evidence="3">The sequence shown here is derived from an EMBL/GenBank/DDBJ whole genome shotgun (WGS) entry which is preliminary data.</text>
</comment>
<evidence type="ECO:0000256" key="1">
    <source>
        <dbReference type="SAM" id="SignalP"/>
    </source>
</evidence>
<feature type="chain" id="PRO_5037613447" evidence="1">
    <location>
        <begin position="23"/>
        <end position="349"/>
    </location>
</feature>